<keyword evidence="2" id="KW-1185">Reference proteome</keyword>
<dbReference type="Proteomes" id="UP001589814">
    <property type="component" value="Unassembled WGS sequence"/>
</dbReference>
<evidence type="ECO:0000313" key="1">
    <source>
        <dbReference type="EMBL" id="MFC0266578.1"/>
    </source>
</evidence>
<sequence>MTTPWLLLSDGATPTEDIYFYASVAPAWRSAGVSVTRRPVKGWAGMKALPMRRRWFGANVLICRSLLPSWTRWLERHRHRFGRIVYLIDDDLRAAAEDPDLPTGYRERMAGLAAQQPRWLKLADEVITCAPALADRMRRLHRNVSVLTPPMLASLPSLEHFDQPPAAETPWRIGFHGTRAHLADLAWLGPALKAMQSQRCDTRLEIMLGQHTPADLSTLPRTVTPAPLPWASFRRYQRECRMHIGLAPLRPTPFNMAKSFIKFFDITAMGGVGLYSDREPYRAIVRHGENGFLLEDDPLAWRDALQWLLDNPEQAARMASSATATARRMGDTRLTEAFWSARIS</sequence>
<dbReference type="EMBL" id="JBHLVX010000004">
    <property type="protein sequence ID" value="MFC0266578.1"/>
    <property type="molecule type" value="Genomic_DNA"/>
</dbReference>
<comment type="caution">
    <text evidence="1">The sequence shown here is derived from an EMBL/GenBank/DDBJ whole genome shotgun (WGS) entry which is preliminary data.</text>
</comment>
<accession>A0ABV6FZA1</accession>
<gene>
    <name evidence="1" type="ORF">ACFFHW_00970</name>
</gene>
<evidence type="ECO:0000313" key="2">
    <source>
        <dbReference type="Proteomes" id="UP001589814"/>
    </source>
</evidence>
<dbReference type="RefSeq" id="WP_019953008.1">
    <property type="nucleotide sequence ID" value="NZ_JBHLVX010000004.1"/>
</dbReference>
<organism evidence="1 2">
    <name type="scientific">Kushneria aurantia</name>
    <dbReference type="NCBI Taxonomy" id="504092"/>
    <lineage>
        <taxon>Bacteria</taxon>
        <taxon>Pseudomonadati</taxon>
        <taxon>Pseudomonadota</taxon>
        <taxon>Gammaproteobacteria</taxon>
        <taxon>Oceanospirillales</taxon>
        <taxon>Halomonadaceae</taxon>
        <taxon>Kushneria</taxon>
    </lineage>
</organism>
<protein>
    <submittedName>
        <fullName evidence="1">Glycosyltransferase</fullName>
    </submittedName>
</protein>
<dbReference type="Gene3D" id="3.40.50.2000">
    <property type="entry name" value="Glycogen Phosphorylase B"/>
    <property type="match status" value="1"/>
</dbReference>
<reference evidence="1 2" key="1">
    <citation type="submission" date="2024-09" db="EMBL/GenBank/DDBJ databases">
        <authorList>
            <person name="Sun Q."/>
            <person name="Mori K."/>
        </authorList>
    </citation>
    <scope>NUCLEOTIDE SEQUENCE [LARGE SCALE GENOMIC DNA]</scope>
    <source>
        <strain evidence="1 2">CCM 7415</strain>
    </source>
</reference>
<proteinExistence type="predicted"/>
<dbReference type="SUPFAM" id="SSF53756">
    <property type="entry name" value="UDP-Glycosyltransferase/glycogen phosphorylase"/>
    <property type="match status" value="1"/>
</dbReference>
<name>A0ABV6FZA1_9GAMM</name>